<keyword evidence="17" id="KW-0472">Membrane</keyword>
<dbReference type="GO" id="GO:0005789">
    <property type="term" value="C:endoplasmic reticulum membrane"/>
    <property type="evidence" value="ECO:0007669"/>
    <property type="project" value="UniProtKB-SubCell"/>
</dbReference>
<dbReference type="InterPro" id="IPR011993">
    <property type="entry name" value="PH-like_dom_sf"/>
</dbReference>
<keyword evidence="13" id="KW-0458">Lysosome</keyword>
<dbReference type="GO" id="GO:0005546">
    <property type="term" value="F:phosphatidylinositol-4,5-bisphosphate binding"/>
    <property type="evidence" value="ECO:0007669"/>
    <property type="project" value="TreeGrafter"/>
</dbReference>
<evidence type="ECO:0000256" key="3">
    <source>
        <dbReference type="ARBA" id="ARBA00004406"/>
    </source>
</evidence>
<evidence type="ECO:0000256" key="10">
    <source>
        <dbReference type="ARBA" id="ARBA00022787"/>
    </source>
</evidence>
<dbReference type="GO" id="GO:0005886">
    <property type="term" value="C:plasma membrane"/>
    <property type="evidence" value="ECO:0007669"/>
    <property type="project" value="TreeGrafter"/>
</dbReference>
<keyword evidence="10" id="KW-1000">Mitochondrion outer membrane</keyword>
<evidence type="ECO:0000256" key="8">
    <source>
        <dbReference type="ARBA" id="ARBA00014183"/>
    </source>
</evidence>
<keyword evidence="11" id="KW-0333">Golgi apparatus</keyword>
<protein>
    <recommendedName>
        <fullName evidence="8">Target of rapamycin complex 2 subunit MAPKAP1</fullName>
    </recommendedName>
    <alternativeName>
        <fullName evidence="15">Stress-activated map kinase-interacting protein 1</fullName>
    </alternativeName>
</protein>
<evidence type="ECO:0000256" key="11">
    <source>
        <dbReference type="ARBA" id="ARBA00023034"/>
    </source>
</evidence>
<dbReference type="GO" id="GO:0048471">
    <property type="term" value="C:perinuclear region of cytoplasm"/>
    <property type="evidence" value="ECO:0007669"/>
    <property type="project" value="UniProtKB-SubCell"/>
</dbReference>
<reference evidence="19" key="1">
    <citation type="journal article" date="2007" name="Science">
        <title>Draft genome of the filarial nematode parasite Brugia malayi.</title>
        <authorList>
            <person name="Ghedin E."/>
            <person name="Wang S."/>
            <person name="Spiro D."/>
            <person name="Caler E."/>
            <person name="Zhao Q."/>
            <person name="Crabtree J."/>
            <person name="Allen J.E."/>
            <person name="Delcher A.L."/>
            <person name="Guiliano D.B."/>
            <person name="Miranda-Saavedra D."/>
            <person name="Angiuoli S.V."/>
            <person name="Creasy T."/>
            <person name="Amedeo P."/>
            <person name="Haas B."/>
            <person name="El-Sayed N.M."/>
            <person name="Wortman J.R."/>
            <person name="Feldblyum T."/>
            <person name="Tallon L."/>
            <person name="Schatz M."/>
            <person name="Shumway M."/>
            <person name="Koo H."/>
            <person name="Salzberg S.L."/>
            <person name="Schobel S."/>
            <person name="Pertea M."/>
            <person name="Pop M."/>
            <person name="White O."/>
            <person name="Barton G.J."/>
            <person name="Carlow C.K."/>
            <person name="Crawford M.J."/>
            <person name="Daub J."/>
            <person name="Dimmic M.W."/>
            <person name="Estes C.F."/>
            <person name="Foster J.M."/>
            <person name="Ganatra M."/>
            <person name="Gregory W.F."/>
            <person name="Johnson N.M."/>
            <person name="Jin J."/>
            <person name="Komuniecki R."/>
            <person name="Korf I."/>
            <person name="Kumar S."/>
            <person name="Laney S."/>
            <person name="Li B.W."/>
            <person name="Li W."/>
            <person name="Lindblom T.H."/>
            <person name="Lustigman S."/>
            <person name="Ma D."/>
            <person name="Maina C.V."/>
            <person name="Martin D.M."/>
            <person name="McCarter J.P."/>
            <person name="McReynolds L."/>
            <person name="Mitreva M."/>
            <person name="Nutman T.B."/>
            <person name="Parkinson J."/>
            <person name="Peregrin-Alvarez J.M."/>
            <person name="Poole C."/>
            <person name="Ren Q."/>
            <person name="Saunders L."/>
            <person name="Sluder A.E."/>
            <person name="Smith K."/>
            <person name="Stanke M."/>
            <person name="Unnasch T.R."/>
            <person name="Ware J."/>
            <person name="Wei A.D."/>
            <person name="Weil G."/>
            <person name="Williams D.J."/>
            <person name="Zhang Y."/>
            <person name="Williams S.A."/>
            <person name="Fraser-Liggett C."/>
            <person name="Slatko B."/>
            <person name="Blaxter M.L."/>
            <person name="Scott A.L."/>
        </authorList>
    </citation>
    <scope>NUCLEOTIDE SEQUENCE</scope>
    <source>
        <strain evidence="19">FR3</strain>
    </source>
</reference>
<feature type="transmembrane region" description="Helical" evidence="17">
    <location>
        <begin position="118"/>
        <end position="140"/>
    </location>
</feature>
<organism evidence="19">
    <name type="scientific">Brugia malayi</name>
    <name type="common">Filarial nematode worm</name>
    <dbReference type="NCBI Taxonomy" id="6279"/>
    <lineage>
        <taxon>Eukaryota</taxon>
        <taxon>Metazoa</taxon>
        <taxon>Ecdysozoa</taxon>
        <taxon>Nematoda</taxon>
        <taxon>Chromadorea</taxon>
        <taxon>Rhabditida</taxon>
        <taxon>Spirurina</taxon>
        <taxon>Spiruromorpha</taxon>
        <taxon>Filarioidea</taxon>
        <taxon>Onchocercidae</taxon>
        <taxon>Brugia</taxon>
    </lineage>
</organism>
<dbReference type="Pfam" id="PF16978">
    <property type="entry name" value="CRIM"/>
    <property type="match status" value="1"/>
</dbReference>
<dbReference type="GO" id="GO:0031901">
    <property type="term" value="C:early endosome membrane"/>
    <property type="evidence" value="ECO:0007669"/>
    <property type="project" value="UniProtKB-SubCell"/>
</dbReference>
<comment type="similarity">
    <text evidence="7">Belongs to the SIN1 family.</text>
</comment>
<name>A0A0H5S1Y2_BRUMA</name>
<feature type="transmembrane region" description="Helical" evidence="17">
    <location>
        <begin position="225"/>
        <end position="248"/>
    </location>
</feature>
<dbReference type="GO" id="GO:0031902">
    <property type="term" value="C:late endosome membrane"/>
    <property type="evidence" value="ECO:0007669"/>
    <property type="project" value="UniProtKB-SubCell"/>
</dbReference>
<dbReference type="EMBL" id="LN856460">
    <property type="protein sequence ID" value="CRZ22514.1"/>
    <property type="molecule type" value="Genomic_DNA"/>
</dbReference>
<feature type="transmembrane region" description="Helical" evidence="17">
    <location>
        <begin position="86"/>
        <end position="106"/>
    </location>
</feature>
<keyword evidence="9" id="KW-0967">Endosome</keyword>
<evidence type="ECO:0000256" key="5">
    <source>
        <dbReference type="ARBA" id="ARBA00004556"/>
    </source>
</evidence>
<evidence type="ECO:0000256" key="13">
    <source>
        <dbReference type="ARBA" id="ARBA00023228"/>
    </source>
</evidence>
<sequence length="879" mass="99308">MSLRRVTFSGRFAQNESNAEESRTMIIAKGLFALTVDVGIALAVAFYALNMFVGKLVIPYERGFYCYEVPHISNPFRPNTISTKHLLAVSIASPLFIILLVEAVVFVISDGRNKLRKYFHFTTSIYLMYIVSFVIATFIMEVLKCAFARLRPHYLSVCQPNWKEINCTDPNAYIESVNCLGTNMHRIRIGRQSFPSGHTSAAVLLFLFFYFYLKGIVDATGNKLLRVIRFTVLIISGTWTIVVIPVHWMACFDPDELADFIRYQCIINADDNGLCKKILRPPARKAKPGGLPLNFRSTDDSDTSSEEHSPCYLATPDYQSTYELLQERLRSRIQENDLSVQSDENKEMKNDAVKTQLSTSDLEFFQCDDRSCSSSPLPAKKSIIGLLLEKTDFVIRSDLAAYARFAASDIKNGRKLLVFYPFAESEPGSSKCFSLIIYAQCEICISDLVGLCCYEYARIRRTNSIESVTQYHLLMAEENGEVDRDLPAVDGHRLLNELGACWSTVALEKRQSLNYLGLTNVVVYTISGKQYEFSMDSLDVPLQWLRDQAIKRRIEDEGQDFMSDCPALQEYVLETMKQPNVVLDLNKPISSTASLEFLLLRINSSRGDFAPTCSSSLSQEHSSISKIEEHLISSLPERRKCSASDSDIKDSLDNSIASYSVEKIHRYKPKWNALLTIQKNGFELGPSHMDRIRTRNSIFLHSSMKTLYVAWDYVGGVEITDHSNSKRGIRIVWLSYPAINQSEALQTSKLSSSMQHSALSCESDILTENYELSNRKPYDDACWKILQLEADVDDAWSIAEKINTIIDNINSTVRQIYKYSNGGIKKPKKAATKAFSSIPDIQFKRQNSSVSPAIRTVSQLTSTMTNAIPLLLKLLSKHN</sequence>
<dbReference type="Pfam" id="PF25322">
    <property type="entry name" value="RBD_SIN1"/>
    <property type="match status" value="1"/>
</dbReference>
<keyword evidence="12" id="KW-0496">Mitochondrion</keyword>
<dbReference type="Gene3D" id="1.20.144.10">
    <property type="entry name" value="Phosphatidic acid phosphatase type 2/haloperoxidase"/>
    <property type="match status" value="1"/>
</dbReference>
<evidence type="ECO:0000313" key="20">
    <source>
        <dbReference type="WormBase" id="Bm3344"/>
    </source>
</evidence>
<evidence type="ECO:0000256" key="14">
    <source>
        <dbReference type="ARBA" id="ARBA00023765"/>
    </source>
</evidence>
<dbReference type="Pfam" id="PF01569">
    <property type="entry name" value="PAP2"/>
    <property type="match status" value="1"/>
</dbReference>
<dbReference type="AlphaFoldDB" id="A0A0H5S1Y2"/>
<evidence type="ECO:0000256" key="6">
    <source>
        <dbReference type="ARBA" id="ARBA00004633"/>
    </source>
</evidence>
<dbReference type="GO" id="GO:0005741">
    <property type="term" value="C:mitochondrial outer membrane"/>
    <property type="evidence" value="ECO:0007669"/>
    <property type="project" value="UniProtKB-SubCell"/>
</dbReference>
<dbReference type="GO" id="GO:0031932">
    <property type="term" value="C:TORC2 complex"/>
    <property type="evidence" value="ECO:0007669"/>
    <property type="project" value="InterPro"/>
</dbReference>
<dbReference type="SMART" id="SM00014">
    <property type="entry name" value="acidPPc"/>
    <property type="match status" value="1"/>
</dbReference>
<evidence type="ECO:0000256" key="12">
    <source>
        <dbReference type="ARBA" id="ARBA00023128"/>
    </source>
</evidence>
<feature type="region of interest" description="Disordered" evidence="16">
    <location>
        <begin position="289"/>
        <end position="310"/>
    </location>
</feature>
<proteinExistence type="inferred from homology"/>
<dbReference type="SUPFAM" id="SSF48317">
    <property type="entry name" value="Acid phosphatase/Vanadium-dependent haloperoxidase"/>
    <property type="match status" value="1"/>
</dbReference>
<accession>A0A0H5S1Y2</accession>
<dbReference type="GO" id="GO:0005765">
    <property type="term" value="C:lysosomal membrane"/>
    <property type="evidence" value="ECO:0007669"/>
    <property type="project" value="UniProtKB-SubCell"/>
</dbReference>
<feature type="transmembrane region" description="Helical" evidence="17">
    <location>
        <begin position="31"/>
        <end position="53"/>
    </location>
</feature>
<keyword evidence="17" id="KW-1133">Transmembrane helix</keyword>
<evidence type="ECO:0000256" key="7">
    <source>
        <dbReference type="ARBA" id="ARBA00009407"/>
    </source>
</evidence>
<dbReference type="InterPro" id="IPR008828">
    <property type="entry name" value="Sin1/Avo1"/>
</dbReference>
<dbReference type="PANTHER" id="PTHR13335:SF1">
    <property type="entry name" value="TARGET OF RAPAMYCIN COMPLEX 2 SUBUNIT MAPKAP1"/>
    <property type="match status" value="1"/>
</dbReference>
<feature type="transmembrane region" description="Helical" evidence="17">
    <location>
        <begin position="194"/>
        <end position="213"/>
    </location>
</feature>
<comment type="subcellular location">
    <subcellularLocation>
        <location evidence="5">Cytoplasm</location>
        <location evidence="5">Perinuclear region</location>
    </subcellularLocation>
    <subcellularLocation>
        <location evidence="1">Early endosome membrane</location>
        <topology evidence="1">Peripheral membrane protein</topology>
    </subcellularLocation>
    <subcellularLocation>
        <location evidence="3">Endoplasmic reticulum membrane</location>
        <topology evidence="3">Peripheral membrane protein</topology>
    </subcellularLocation>
    <subcellularLocation>
        <location evidence="2">Golgi apparatus membrane</location>
        <topology evidence="2">Peripheral membrane protein</topology>
    </subcellularLocation>
    <subcellularLocation>
        <location evidence="6">Late endosome membrane</location>
        <topology evidence="6">Peripheral membrane protein</topology>
    </subcellularLocation>
    <subcellularLocation>
        <location evidence="14">Lysosome membrane</location>
        <topology evidence="14">Peripheral membrane protein</topology>
    </subcellularLocation>
    <subcellularLocation>
        <location evidence="4">Mitochondrion outer membrane</location>
        <topology evidence="4">Peripheral membrane protein</topology>
    </subcellularLocation>
</comment>
<dbReference type="GO" id="GO:0000139">
    <property type="term" value="C:Golgi membrane"/>
    <property type="evidence" value="ECO:0007669"/>
    <property type="project" value="UniProtKB-SubCell"/>
</dbReference>
<evidence type="ECO:0000256" key="1">
    <source>
        <dbReference type="ARBA" id="ARBA00004220"/>
    </source>
</evidence>
<evidence type="ECO:0000256" key="4">
    <source>
        <dbReference type="ARBA" id="ARBA00004450"/>
    </source>
</evidence>
<dbReference type="InterPro" id="IPR031567">
    <property type="entry name" value="CRIM_dom"/>
</dbReference>
<evidence type="ECO:0000259" key="18">
    <source>
        <dbReference type="SMART" id="SM00014"/>
    </source>
</evidence>
<evidence type="ECO:0000256" key="2">
    <source>
        <dbReference type="ARBA" id="ARBA00004395"/>
    </source>
</evidence>
<evidence type="ECO:0000256" key="9">
    <source>
        <dbReference type="ARBA" id="ARBA00022753"/>
    </source>
</evidence>
<evidence type="ECO:0000256" key="17">
    <source>
        <dbReference type="SAM" id="Phobius"/>
    </source>
</evidence>
<dbReference type="InterPro" id="IPR057339">
    <property type="entry name" value="RBD_SIN1"/>
</dbReference>
<dbReference type="InterPro" id="IPR000326">
    <property type="entry name" value="PAP2/HPO"/>
</dbReference>
<evidence type="ECO:0000256" key="15">
    <source>
        <dbReference type="ARBA" id="ARBA00031431"/>
    </source>
</evidence>
<dbReference type="InterPro" id="IPR036938">
    <property type="entry name" value="PAP2/HPO_sf"/>
</dbReference>
<dbReference type="WormBase" id="Bm3344">
    <property type="protein sequence ID" value="BM40645"/>
    <property type="gene ID" value="WBGene00223605"/>
</dbReference>
<dbReference type="PANTHER" id="PTHR13335">
    <property type="entry name" value="TARGET OF RAPAMYCIN COMPLEX 2 SUBUNIT MAPKAP1"/>
    <property type="match status" value="1"/>
</dbReference>
<evidence type="ECO:0000313" key="19">
    <source>
        <dbReference type="EMBL" id="CRZ22514.1"/>
    </source>
</evidence>
<evidence type="ECO:0000256" key="16">
    <source>
        <dbReference type="SAM" id="MobiDB-lite"/>
    </source>
</evidence>
<feature type="domain" description="Phosphatidic acid phosphatase type 2/haloperoxidase" evidence="18">
    <location>
        <begin position="125"/>
        <end position="247"/>
    </location>
</feature>
<keyword evidence="17" id="KW-0812">Transmembrane</keyword>
<reference evidence="19" key="2">
    <citation type="submission" date="2012-12" db="EMBL/GenBank/DDBJ databases">
        <authorList>
            <person name="Gao Y.W."/>
            <person name="Fan S.T."/>
            <person name="Sun H.T."/>
            <person name="Wang Z."/>
            <person name="Gao X.L."/>
            <person name="Li Y.G."/>
            <person name="Wang T.C."/>
            <person name="Zhang K."/>
            <person name="Xu W.W."/>
            <person name="Yu Z.J."/>
            <person name="Xia X.Z."/>
        </authorList>
    </citation>
    <scope>NUCLEOTIDE SEQUENCE</scope>
    <source>
        <strain evidence="19">FR3</strain>
    </source>
</reference>
<gene>
    <name evidence="19" type="primary">Bma-sinh-1</name>
    <name evidence="20" type="ORF">Bm3344</name>
    <name evidence="19" type="ORF">BM_Bm3344</name>
</gene>
<dbReference type="Gene3D" id="2.30.29.30">
    <property type="entry name" value="Pleckstrin-homology domain (PH domain)/Phosphotyrosine-binding domain (PTB)"/>
    <property type="match status" value="1"/>
</dbReference>
<dbReference type="OMA" id="MLTLKMP"/>
<dbReference type="GO" id="GO:0038203">
    <property type="term" value="P:TORC2 signaling"/>
    <property type="evidence" value="ECO:0007669"/>
    <property type="project" value="TreeGrafter"/>
</dbReference>